<dbReference type="HOGENOM" id="CLU_2768796_0_0_11"/>
<proteinExistence type="predicted"/>
<accession>Q8FS93</accession>
<dbReference type="KEGG" id="cef:CE0504"/>
<name>Q8FS93_COREF</name>
<reference evidence="1 2" key="1">
    <citation type="journal article" date="2003" name="Genome Res.">
        <title>Comparative complete genome sequence analysis of the amino acid replacements responsible for the thermostability of Corynebacterium efficiens.</title>
        <authorList>
            <person name="Nishio Y."/>
            <person name="Nakamura Y."/>
            <person name="Kawarabayasi Y."/>
            <person name="Usuda Y."/>
            <person name="Kimura E."/>
            <person name="Sugimoto S."/>
            <person name="Matsui K."/>
            <person name="Yamagishi A."/>
            <person name="Kikuchi H."/>
            <person name="Ikeo K."/>
            <person name="Gojobori T."/>
        </authorList>
    </citation>
    <scope>NUCLEOTIDE SEQUENCE [LARGE SCALE GENOMIC DNA]</scope>
    <source>
        <strain evidence="2">DSM 44549 / YS-314 / AJ 12310 / JCM 11189 / NBRC 100395</strain>
    </source>
</reference>
<dbReference type="EMBL" id="BA000035">
    <property type="protein sequence ID" value="BAC17314.1"/>
    <property type="molecule type" value="Genomic_DNA"/>
</dbReference>
<sequence>MFWVQVAELDPCVRGGELPVHGSLICIGGVLPATELVIEGVDVGYPAGEASVWSNIRRPSWTKPIKRDC</sequence>
<keyword evidence="2" id="KW-1185">Reference proteome</keyword>
<organism evidence="1 2">
    <name type="scientific">Corynebacterium efficiens (strain DSM 44549 / YS-314 / AJ 12310 / JCM 11189 / NBRC 100395)</name>
    <dbReference type="NCBI Taxonomy" id="196164"/>
    <lineage>
        <taxon>Bacteria</taxon>
        <taxon>Bacillati</taxon>
        <taxon>Actinomycetota</taxon>
        <taxon>Actinomycetes</taxon>
        <taxon>Mycobacteriales</taxon>
        <taxon>Corynebacteriaceae</taxon>
        <taxon>Corynebacterium</taxon>
    </lineage>
</organism>
<evidence type="ECO:0000313" key="2">
    <source>
        <dbReference type="Proteomes" id="UP000001409"/>
    </source>
</evidence>
<protein>
    <submittedName>
        <fullName evidence="1">Uncharacterized protein</fullName>
    </submittedName>
</protein>
<evidence type="ECO:0000313" key="1">
    <source>
        <dbReference type="EMBL" id="BAC17314.1"/>
    </source>
</evidence>
<dbReference type="AlphaFoldDB" id="Q8FS93"/>
<dbReference type="Proteomes" id="UP000001409">
    <property type="component" value="Chromosome"/>
</dbReference>